<keyword evidence="5" id="KW-1185">Reference proteome</keyword>
<dbReference type="GO" id="GO:0008233">
    <property type="term" value="F:peptidase activity"/>
    <property type="evidence" value="ECO:0007669"/>
    <property type="project" value="UniProtKB-KW"/>
</dbReference>
<evidence type="ECO:0000256" key="2">
    <source>
        <dbReference type="SAM" id="SignalP"/>
    </source>
</evidence>
<dbReference type="Pfam" id="PF00112">
    <property type="entry name" value="Peptidase_C1"/>
    <property type="match status" value="1"/>
</dbReference>
<gene>
    <name evidence="4" type="ORF">JOE69_001953</name>
</gene>
<evidence type="ECO:0000259" key="3">
    <source>
        <dbReference type="SMART" id="SM00645"/>
    </source>
</evidence>
<dbReference type="InterPro" id="IPR000668">
    <property type="entry name" value="Peptidase_C1A_C"/>
</dbReference>
<dbReference type="InterPro" id="IPR025660">
    <property type="entry name" value="Pept_his_AS"/>
</dbReference>
<dbReference type="SMART" id="SM00645">
    <property type="entry name" value="Pept_C1"/>
    <property type="match status" value="1"/>
</dbReference>
<name>A0ABU1JBC6_9MICC</name>
<dbReference type="Gene3D" id="3.90.70.10">
    <property type="entry name" value="Cysteine proteinases"/>
    <property type="match status" value="1"/>
</dbReference>
<keyword evidence="2" id="KW-0732">Signal</keyword>
<dbReference type="SUPFAM" id="SSF54001">
    <property type="entry name" value="Cysteine proteinases"/>
    <property type="match status" value="1"/>
</dbReference>
<evidence type="ECO:0000313" key="5">
    <source>
        <dbReference type="Proteomes" id="UP001185069"/>
    </source>
</evidence>
<dbReference type="PROSITE" id="PS00639">
    <property type="entry name" value="THIOL_PROTEASE_HIS"/>
    <property type="match status" value="1"/>
</dbReference>
<feature type="domain" description="Peptidase C1A papain C-terminal" evidence="3">
    <location>
        <begin position="75"/>
        <end position="295"/>
    </location>
</feature>
<dbReference type="EMBL" id="JAVDQF010000001">
    <property type="protein sequence ID" value="MDR6269715.1"/>
    <property type="molecule type" value="Genomic_DNA"/>
</dbReference>
<comment type="caution">
    <text evidence="4">The sequence shown here is derived from an EMBL/GenBank/DDBJ whole genome shotgun (WGS) entry which is preliminary data.</text>
</comment>
<organism evidence="4 5">
    <name type="scientific">Arthrobacter russicus</name>
    <dbReference type="NCBI Taxonomy" id="172040"/>
    <lineage>
        <taxon>Bacteria</taxon>
        <taxon>Bacillati</taxon>
        <taxon>Actinomycetota</taxon>
        <taxon>Actinomycetes</taxon>
        <taxon>Micrococcales</taxon>
        <taxon>Micrococcaceae</taxon>
        <taxon>Arthrobacter</taxon>
    </lineage>
</organism>
<accession>A0ABU1JBC6</accession>
<dbReference type="InterPro" id="IPR013128">
    <property type="entry name" value="Peptidase_C1A"/>
</dbReference>
<keyword evidence="4" id="KW-0645">Protease</keyword>
<feature type="signal peptide" evidence="2">
    <location>
        <begin position="1"/>
        <end position="28"/>
    </location>
</feature>
<sequence length="296" mass="30944">MNKRGFFSALAVATAAFTLASGAGLAQAAPVVPGTVTDSSGEVHGMGFDIAAARAHHAKTGNERASFESSPAIAAPDSYSLKDYALSPGDQGQVGSCVTWATGYSGYGILMNEAGRSGAPMAPMFIYSQIVKENNNGQDSGTFASVALPMEKSRGIDTQSDYSQGTTNYKTLPSAAQKKNALNYKLGSFTDLTNSDRQTAVKSAISQGHPVAVGFSVRDNFNDLDSNNSYYDPAQGNLIPNAGHEVTIIGYDADGVTVENSWGTNWGDGGFFTAPWSWVTGSDVDEVNSMNSLAAN</sequence>
<feature type="chain" id="PRO_5046943270" evidence="2">
    <location>
        <begin position="29"/>
        <end position="296"/>
    </location>
</feature>
<dbReference type="GO" id="GO:0006508">
    <property type="term" value="P:proteolysis"/>
    <property type="evidence" value="ECO:0007669"/>
    <property type="project" value="UniProtKB-KW"/>
</dbReference>
<dbReference type="CDD" id="cd02619">
    <property type="entry name" value="Peptidase_C1"/>
    <property type="match status" value="1"/>
</dbReference>
<comment type="similarity">
    <text evidence="1">Belongs to the peptidase C1 family.</text>
</comment>
<dbReference type="PANTHER" id="PTHR12411">
    <property type="entry name" value="CYSTEINE PROTEASE FAMILY C1-RELATED"/>
    <property type="match status" value="1"/>
</dbReference>
<keyword evidence="4" id="KW-0378">Hydrolase</keyword>
<dbReference type="RefSeq" id="WP_309798257.1">
    <property type="nucleotide sequence ID" value="NZ_BAAAHY010000005.1"/>
</dbReference>
<proteinExistence type="inferred from homology"/>
<dbReference type="Proteomes" id="UP001185069">
    <property type="component" value="Unassembled WGS sequence"/>
</dbReference>
<reference evidence="4 5" key="1">
    <citation type="submission" date="2023-07" db="EMBL/GenBank/DDBJ databases">
        <title>Sequencing the genomes of 1000 actinobacteria strains.</title>
        <authorList>
            <person name="Klenk H.-P."/>
        </authorList>
    </citation>
    <scope>NUCLEOTIDE SEQUENCE [LARGE SCALE GENOMIC DNA]</scope>
    <source>
        <strain evidence="4 5">DSM 14555</strain>
    </source>
</reference>
<protein>
    <submittedName>
        <fullName evidence="4">C1A family cysteine protease</fullName>
    </submittedName>
</protein>
<evidence type="ECO:0000313" key="4">
    <source>
        <dbReference type="EMBL" id="MDR6269715.1"/>
    </source>
</evidence>
<evidence type="ECO:0000256" key="1">
    <source>
        <dbReference type="ARBA" id="ARBA00008455"/>
    </source>
</evidence>
<dbReference type="InterPro" id="IPR038765">
    <property type="entry name" value="Papain-like_cys_pep_sf"/>
</dbReference>